<evidence type="ECO:0000256" key="4">
    <source>
        <dbReference type="ARBA" id="ARBA00023316"/>
    </source>
</evidence>
<dbReference type="NCBIfam" id="TIGR00696">
    <property type="entry name" value="wecG_tagA_cpsF"/>
    <property type="match status" value="1"/>
</dbReference>
<evidence type="ECO:0000313" key="7">
    <source>
        <dbReference type="Proteomes" id="UP000282654"/>
    </source>
</evidence>
<dbReference type="PANTHER" id="PTHR34136:SF1">
    <property type="entry name" value="UDP-N-ACETYL-D-MANNOSAMINURONIC ACID TRANSFERASE"/>
    <property type="match status" value="1"/>
</dbReference>
<proteinExistence type="inferred from homology"/>
<comment type="caution">
    <text evidence="6">The sequence shown here is derived from an EMBL/GenBank/DDBJ whole genome shotgun (WGS) entry which is preliminary data.</text>
</comment>
<keyword evidence="2 5" id="KW-0808">Transferase</keyword>
<dbReference type="Pfam" id="PF03808">
    <property type="entry name" value="Glyco_tran_WecG"/>
    <property type="match status" value="1"/>
</dbReference>
<evidence type="ECO:0000313" key="6">
    <source>
        <dbReference type="EMBL" id="RPF47218.1"/>
    </source>
</evidence>
<sequence>MTQRINILGAPVDAVTVAAAVARVSELIARGGTHQVVTLNPEYLYRAQREPDLLAIAREASLVTADGVGIVWAASVHGYSLPERVTGIDLLVALCDRAAAEGWRVFFLGGQPGVAAAAASRLKAEYPGLMIAGEHHGYFTADEEAMVLEKIKAAAPQLLFVGLGAPKQERWIYKYRQQLGNVVAMGVGGSFDVLSGRTKRAPAWMQRWGLEWLGRLFYEPHRWRRMLVLPRFALLVLRAVKGNP</sequence>
<dbReference type="AlphaFoldDB" id="A0A3N5BC60"/>
<dbReference type="GO" id="GO:0019350">
    <property type="term" value="P:teichoic acid biosynthetic process"/>
    <property type="evidence" value="ECO:0007669"/>
    <property type="project" value="UniProtKB-UniRule"/>
</dbReference>
<dbReference type="InterPro" id="IPR034714">
    <property type="entry name" value="TagA_TarA"/>
</dbReference>
<organism evidence="6 7">
    <name type="scientific">Thermodesulfitimonas autotrophica</name>
    <dbReference type="NCBI Taxonomy" id="1894989"/>
    <lineage>
        <taxon>Bacteria</taxon>
        <taxon>Bacillati</taxon>
        <taxon>Bacillota</taxon>
        <taxon>Clostridia</taxon>
        <taxon>Thermoanaerobacterales</taxon>
        <taxon>Thermoanaerobacteraceae</taxon>
        <taxon>Thermodesulfitimonas</taxon>
    </lineage>
</organism>
<dbReference type="PANTHER" id="PTHR34136">
    <property type="match status" value="1"/>
</dbReference>
<reference evidence="6 7" key="1">
    <citation type="submission" date="2018-11" db="EMBL/GenBank/DDBJ databases">
        <title>Genomic Encyclopedia of Type Strains, Phase IV (KMG-IV): sequencing the most valuable type-strain genomes for metagenomic binning, comparative biology and taxonomic classification.</title>
        <authorList>
            <person name="Goeker M."/>
        </authorList>
    </citation>
    <scope>NUCLEOTIDE SEQUENCE [LARGE SCALE GENOMIC DNA]</scope>
    <source>
        <strain evidence="6 7">DSM 102936</strain>
    </source>
</reference>
<evidence type="ECO:0000256" key="5">
    <source>
        <dbReference type="HAMAP-Rule" id="MF_02070"/>
    </source>
</evidence>
<evidence type="ECO:0000256" key="1">
    <source>
        <dbReference type="ARBA" id="ARBA00022676"/>
    </source>
</evidence>
<comment type="similarity">
    <text evidence="5">Belongs to the glycosyltransferase 26 family. TagA/TarA subfamily.</text>
</comment>
<keyword evidence="4 5" id="KW-0961">Cell wall biogenesis/degradation</keyword>
<keyword evidence="7" id="KW-1185">Reference proteome</keyword>
<evidence type="ECO:0000256" key="2">
    <source>
        <dbReference type="ARBA" id="ARBA00022679"/>
    </source>
</evidence>
<keyword evidence="1 5" id="KW-0328">Glycosyltransferase</keyword>
<dbReference type="CDD" id="cd06533">
    <property type="entry name" value="Glyco_transf_WecG_TagA"/>
    <property type="match status" value="1"/>
</dbReference>
<evidence type="ECO:0000256" key="3">
    <source>
        <dbReference type="ARBA" id="ARBA00022944"/>
    </source>
</evidence>
<keyword evidence="3 5" id="KW-0777">Teichoic acid biosynthesis</keyword>
<dbReference type="GO" id="GO:0047244">
    <property type="term" value="F:N-acetylglucosaminyldiphosphoundecaprenol N-acetyl-beta-D-mannosaminyltransferase activity"/>
    <property type="evidence" value="ECO:0007669"/>
    <property type="project" value="UniProtKB-UniRule"/>
</dbReference>
<dbReference type="HAMAP" id="MF_02070">
    <property type="entry name" value="TagA_TarA"/>
    <property type="match status" value="1"/>
</dbReference>
<dbReference type="EMBL" id="RKRE01000002">
    <property type="protein sequence ID" value="RPF47218.1"/>
    <property type="molecule type" value="Genomic_DNA"/>
</dbReference>
<dbReference type="UniPathway" id="UPA00632"/>
<protein>
    <recommendedName>
        <fullName evidence="5">N-acetylglucosaminyldiphosphoundecaprenol N-acetyl-beta-D-mannosaminyltransferase</fullName>
        <ecNumber evidence="5">2.4.1.187</ecNumber>
    </recommendedName>
    <alternativeName>
        <fullName evidence="5">N-acetylmannosaminyltransferase</fullName>
    </alternativeName>
    <alternativeName>
        <fullName evidence="5">UDP-N-acetylmannosamine transferase</fullName>
    </alternativeName>
    <alternativeName>
        <fullName evidence="5">UDP-N-acetylmannosamine:N-acetylglucosaminyl pyrophosphorylundecaprenol N-acetylmannosaminyltransferase</fullName>
    </alternativeName>
</protein>
<comment type="function">
    <text evidence="5">Catalyzes the conversion of GlcNAc-PP-undecaprenol into ManNAc-GlcNAc-PP-undecaprenol, the first committed lipid intermediate in the de novo synthesis of teichoic acid.</text>
</comment>
<comment type="catalytic activity">
    <reaction evidence="5">
        <text>UDP-N-acetyl-alpha-D-mannosamine + N-acetyl-alpha-D-glucosaminyl-di-trans,octa-cis-undecaprenyl diphosphate = N-acetyl-beta-D-mannosaminyl-(1-&gt;4)-N-acetyl-alpha-D-glucosaminyl di-trans,octa-cis-undecaprenyl diphosphate + UDP + H(+)</text>
        <dbReference type="Rhea" id="RHEA:16053"/>
        <dbReference type="ChEBI" id="CHEBI:15378"/>
        <dbReference type="ChEBI" id="CHEBI:58223"/>
        <dbReference type="ChEBI" id="CHEBI:62959"/>
        <dbReference type="ChEBI" id="CHEBI:68623"/>
        <dbReference type="ChEBI" id="CHEBI:132210"/>
        <dbReference type="EC" id="2.4.1.187"/>
    </reaction>
</comment>
<dbReference type="GO" id="GO:0071555">
    <property type="term" value="P:cell wall organization"/>
    <property type="evidence" value="ECO:0007669"/>
    <property type="project" value="UniProtKB-KW"/>
</dbReference>
<accession>A0A3N5BC60</accession>
<comment type="pathway">
    <text evidence="5">Cell wall biogenesis; teichoic acid biosynthesis.</text>
</comment>
<dbReference type="OrthoDB" id="9771846at2"/>
<gene>
    <name evidence="6" type="ORF">EDD75_1504</name>
</gene>
<name>A0A3N5BC60_9THEO</name>
<dbReference type="RefSeq" id="WP_123930221.1">
    <property type="nucleotide sequence ID" value="NZ_RKRE01000002.1"/>
</dbReference>
<dbReference type="EC" id="2.4.1.187" evidence="5"/>
<dbReference type="Proteomes" id="UP000282654">
    <property type="component" value="Unassembled WGS sequence"/>
</dbReference>
<dbReference type="InterPro" id="IPR004629">
    <property type="entry name" value="WecG_TagA_CpsF"/>
</dbReference>